<proteinExistence type="predicted"/>
<name>A0A0Q3Q561_AMAAE</name>
<comment type="caution">
    <text evidence="1">The sequence shown here is derived from an EMBL/GenBank/DDBJ whole genome shotgun (WGS) entry which is preliminary data.</text>
</comment>
<keyword evidence="2" id="KW-1185">Reference proteome</keyword>
<organism evidence="1 2">
    <name type="scientific">Amazona aestiva</name>
    <name type="common">Blue-fronted Amazon parrot</name>
    <dbReference type="NCBI Taxonomy" id="12930"/>
    <lineage>
        <taxon>Eukaryota</taxon>
        <taxon>Metazoa</taxon>
        <taxon>Chordata</taxon>
        <taxon>Craniata</taxon>
        <taxon>Vertebrata</taxon>
        <taxon>Euteleostomi</taxon>
        <taxon>Archelosauria</taxon>
        <taxon>Archosauria</taxon>
        <taxon>Dinosauria</taxon>
        <taxon>Saurischia</taxon>
        <taxon>Theropoda</taxon>
        <taxon>Coelurosauria</taxon>
        <taxon>Aves</taxon>
        <taxon>Neognathae</taxon>
        <taxon>Neoaves</taxon>
        <taxon>Telluraves</taxon>
        <taxon>Australaves</taxon>
        <taxon>Psittaciformes</taxon>
        <taxon>Psittacidae</taxon>
        <taxon>Amazona</taxon>
    </lineage>
</organism>
<gene>
    <name evidence="1" type="ORF">AAES_61124</name>
</gene>
<reference evidence="1 2" key="1">
    <citation type="submission" date="2015-10" db="EMBL/GenBank/DDBJ databases">
        <authorList>
            <person name="Gilbert D.G."/>
        </authorList>
    </citation>
    <scope>NUCLEOTIDE SEQUENCE [LARGE SCALE GENOMIC DNA]</scope>
    <source>
        <strain evidence="1">FVVF132</strain>
    </source>
</reference>
<dbReference type="Proteomes" id="UP000051836">
    <property type="component" value="Unassembled WGS sequence"/>
</dbReference>
<accession>A0A0Q3Q561</accession>
<dbReference type="AlphaFoldDB" id="A0A0Q3Q561"/>
<dbReference type="EMBL" id="LMAW01001503">
    <property type="protein sequence ID" value="KQK83340.1"/>
    <property type="molecule type" value="Genomic_DNA"/>
</dbReference>
<evidence type="ECO:0000313" key="1">
    <source>
        <dbReference type="EMBL" id="KQK83340.1"/>
    </source>
</evidence>
<sequence length="68" mass="7292">MGSRGRIRDSLGLFVQHRGDKITLPVVCSTLVLAVELLMELFPALGASRDQGMLSGPPGLWNDLQSGI</sequence>
<protein>
    <submittedName>
        <fullName evidence="1">Uncharacterized protein</fullName>
    </submittedName>
</protein>
<evidence type="ECO:0000313" key="2">
    <source>
        <dbReference type="Proteomes" id="UP000051836"/>
    </source>
</evidence>